<keyword evidence="2" id="KW-0813">Transport</keyword>
<feature type="transmembrane region" description="Helical" evidence="6">
    <location>
        <begin position="140"/>
        <end position="159"/>
    </location>
</feature>
<feature type="transmembrane region" description="Helical" evidence="6">
    <location>
        <begin position="69"/>
        <end position="89"/>
    </location>
</feature>
<protein>
    <recommendedName>
        <fullName evidence="7">Major facilitator superfamily (MFS) profile domain-containing protein</fullName>
    </recommendedName>
</protein>
<dbReference type="GeneID" id="17299778"/>
<dbReference type="PANTHER" id="PTHR23511">
    <property type="entry name" value="SYNAPTIC VESICLE GLYCOPROTEIN 2"/>
    <property type="match status" value="1"/>
</dbReference>
<dbReference type="Pfam" id="PF00083">
    <property type="entry name" value="Sugar_tr"/>
    <property type="match status" value="1"/>
</dbReference>
<evidence type="ECO:0000313" key="9">
    <source>
        <dbReference type="EnsemblProtists" id="EKX43223"/>
    </source>
</evidence>
<keyword evidence="4 6" id="KW-1133">Transmembrane helix</keyword>
<dbReference type="GO" id="GO:0022857">
    <property type="term" value="F:transmembrane transporter activity"/>
    <property type="evidence" value="ECO:0007669"/>
    <property type="project" value="InterPro"/>
</dbReference>
<evidence type="ECO:0000313" key="10">
    <source>
        <dbReference type="Proteomes" id="UP000011087"/>
    </source>
</evidence>
<organism evidence="8">
    <name type="scientific">Guillardia theta (strain CCMP2712)</name>
    <name type="common">Cryptophyte</name>
    <dbReference type="NCBI Taxonomy" id="905079"/>
    <lineage>
        <taxon>Eukaryota</taxon>
        <taxon>Cryptophyceae</taxon>
        <taxon>Pyrenomonadales</taxon>
        <taxon>Geminigeraceae</taxon>
        <taxon>Guillardia</taxon>
    </lineage>
</organism>
<proteinExistence type="predicted"/>
<dbReference type="eggNOG" id="KOG0255">
    <property type="taxonomic scope" value="Eukaryota"/>
</dbReference>
<evidence type="ECO:0000259" key="7">
    <source>
        <dbReference type="PROSITE" id="PS50850"/>
    </source>
</evidence>
<feature type="domain" description="Major facilitator superfamily (MFS) profile" evidence="7">
    <location>
        <begin position="73"/>
        <end position="259"/>
    </location>
</feature>
<keyword evidence="3 6" id="KW-0812">Transmembrane</keyword>
<dbReference type="Gene3D" id="1.20.1250.20">
    <property type="entry name" value="MFS general substrate transporter like domains"/>
    <property type="match status" value="1"/>
</dbReference>
<dbReference type="InterPro" id="IPR036259">
    <property type="entry name" value="MFS_trans_sf"/>
</dbReference>
<dbReference type="PaxDb" id="55529-EKX43223"/>
<dbReference type="STRING" id="905079.L1J3W6"/>
<feature type="transmembrane region" description="Helical" evidence="6">
    <location>
        <begin position="229"/>
        <end position="246"/>
    </location>
</feature>
<feature type="transmembrane region" description="Helical" evidence="6">
    <location>
        <begin position="165"/>
        <end position="186"/>
    </location>
</feature>
<dbReference type="EMBL" id="JH993012">
    <property type="protein sequence ID" value="EKX43223.1"/>
    <property type="molecule type" value="Genomic_DNA"/>
</dbReference>
<keyword evidence="5 6" id="KW-0472">Membrane</keyword>
<evidence type="ECO:0000256" key="3">
    <source>
        <dbReference type="ARBA" id="ARBA00022692"/>
    </source>
</evidence>
<dbReference type="HOGENOM" id="CLU_1076027_0_0_1"/>
<dbReference type="GO" id="GO:0016020">
    <property type="term" value="C:membrane"/>
    <property type="evidence" value="ECO:0007669"/>
    <property type="project" value="UniProtKB-SubCell"/>
</dbReference>
<dbReference type="SUPFAM" id="SSF103473">
    <property type="entry name" value="MFS general substrate transporter"/>
    <property type="match status" value="1"/>
</dbReference>
<dbReference type="InterPro" id="IPR005828">
    <property type="entry name" value="MFS_sugar_transport-like"/>
</dbReference>
<evidence type="ECO:0000256" key="2">
    <source>
        <dbReference type="ARBA" id="ARBA00022448"/>
    </source>
</evidence>
<sequence>MSSQENDIITARLVQKKHGWSEGANMEREPKVAFATIEDPNKGGYEDDDDGQEITIDQALSSINGWGRFQHWNTLLMGLVWFVSGLFSFGPVEWGSKMMAATNWGGCEEEQFANTMYYASQLLGNAIFGPFSDSFGRRKALLATVSLLAAGGLLCFFSRHFNVYVLSRVMTGAGAAGGTLVTSVLISEVVSADARALVVCFYLQIGFSIGVICAIPTNLLTDDWRTEVAVPTFLTLTILPILLFDVRESPRFLLAKGMT</sequence>
<feature type="transmembrane region" description="Helical" evidence="6">
    <location>
        <begin position="198"/>
        <end position="217"/>
    </location>
</feature>
<dbReference type="KEGG" id="gtt:GUITHDRAFT_140786"/>
<evidence type="ECO:0000256" key="4">
    <source>
        <dbReference type="ARBA" id="ARBA00022989"/>
    </source>
</evidence>
<evidence type="ECO:0000313" key="8">
    <source>
        <dbReference type="EMBL" id="EKX43223.1"/>
    </source>
</evidence>
<reference evidence="8 10" key="1">
    <citation type="journal article" date="2012" name="Nature">
        <title>Algal genomes reveal evolutionary mosaicism and the fate of nucleomorphs.</title>
        <authorList>
            <consortium name="DOE Joint Genome Institute"/>
            <person name="Curtis B.A."/>
            <person name="Tanifuji G."/>
            <person name="Burki F."/>
            <person name="Gruber A."/>
            <person name="Irimia M."/>
            <person name="Maruyama S."/>
            <person name="Arias M.C."/>
            <person name="Ball S.G."/>
            <person name="Gile G.H."/>
            <person name="Hirakawa Y."/>
            <person name="Hopkins J.F."/>
            <person name="Kuo A."/>
            <person name="Rensing S.A."/>
            <person name="Schmutz J."/>
            <person name="Symeonidi A."/>
            <person name="Elias M."/>
            <person name="Eveleigh R.J."/>
            <person name="Herman E.K."/>
            <person name="Klute M.J."/>
            <person name="Nakayama T."/>
            <person name="Obornik M."/>
            <person name="Reyes-Prieto A."/>
            <person name="Armbrust E.V."/>
            <person name="Aves S.J."/>
            <person name="Beiko R.G."/>
            <person name="Coutinho P."/>
            <person name="Dacks J.B."/>
            <person name="Durnford D.G."/>
            <person name="Fast N.M."/>
            <person name="Green B.R."/>
            <person name="Grisdale C.J."/>
            <person name="Hempel F."/>
            <person name="Henrissat B."/>
            <person name="Hoppner M.P."/>
            <person name="Ishida K."/>
            <person name="Kim E."/>
            <person name="Koreny L."/>
            <person name="Kroth P.G."/>
            <person name="Liu Y."/>
            <person name="Malik S.B."/>
            <person name="Maier U.G."/>
            <person name="McRose D."/>
            <person name="Mock T."/>
            <person name="Neilson J.A."/>
            <person name="Onodera N.T."/>
            <person name="Poole A.M."/>
            <person name="Pritham E.J."/>
            <person name="Richards T.A."/>
            <person name="Rocap G."/>
            <person name="Roy S.W."/>
            <person name="Sarai C."/>
            <person name="Schaack S."/>
            <person name="Shirato S."/>
            <person name="Slamovits C.H."/>
            <person name="Spencer D.F."/>
            <person name="Suzuki S."/>
            <person name="Worden A.Z."/>
            <person name="Zauner S."/>
            <person name="Barry K."/>
            <person name="Bell C."/>
            <person name="Bharti A.K."/>
            <person name="Crow J.A."/>
            <person name="Grimwood J."/>
            <person name="Kramer R."/>
            <person name="Lindquist E."/>
            <person name="Lucas S."/>
            <person name="Salamov A."/>
            <person name="McFadden G.I."/>
            <person name="Lane C.E."/>
            <person name="Keeling P.J."/>
            <person name="Gray M.W."/>
            <person name="Grigoriev I.V."/>
            <person name="Archibald J.M."/>
        </authorList>
    </citation>
    <scope>NUCLEOTIDE SEQUENCE</scope>
    <source>
        <strain evidence="8 10">CCMP2712</strain>
    </source>
</reference>
<reference evidence="10" key="2">
    <citation type="submission" date="2012-11" db="EMBL/GenBank/DDBJ databases">
        <authorList>
            <person name="Kuo A."/>
            <person name="Curtis B.A."/>
            <person name="Tanifuji G."/>
            <person name="Burki F."/>
            <person name="Gruber A."/>
            <person name="Irimia M."/>
            <person name="Maruyama S."/>
            <person name="Arias M.C."/>
            <person name="Ball S.G."/>
            <person name="Gile G.H."/>
            <person name="Hirakawa Y."/>
            <person name="Hopkins J.F."/>
            <person name="Rensing S.A."/>
            <person name="Schmutz J."/>
            <person name="Symeonidi A."/>
            <person name="Elias M."/>
            <person name="Eveleigh R.J."/>
            <person name="Herman E.K."/>
            <person name="Klute M.J."/>
            <person name="Nakayama T."/>
            <person name="Obornik M."/>
            <person name="Reyes-Prieto A."/>
            <person name="Armbrust E.V."/>
            <person name="Aves S.J."/>
            <person name="Beiko R.G."/>
            <person name="Coutinho P."/>
            <person name="Dacks J.B."/>
            <person name="Durnford D.G."/>
            <person name="Fast N.M."/>
            <person name="Green B.R."/>
            <person name="Grisdale C."/>
            <person name="Hempe F."/>
            <person name="Henrissat B."/>
            <person name="Hoppner M.P."/>
            <person name="Ishida K.-I."/>
            <person name="Kim E."/>
            <person name="Koreny L."/>
            <person name="Kroth P.G."/>
            <person name="Liu Y."/>
            <person name="Malik S.-B."/>
            <person name="Maier U.G."/>
            <person name="McRose D."/>
            <person name="Mock T."/>
            <person name="Neilson J.A."/>
            <person name="Onodera N.T."/>
            <person name="Poole A.M."/>
            <person name="Pritham E.J."/>
            <person name="Richards T.A."/>
            <person name="Rocap G."/>
            <person name="Roy S.W."/>
            <person name="Sarai C."/>
            <person name="Schaack S."/>
            <person name="Shirato S."/>
            <person name="Slamovits C.H."/>
            <person name="Spencer D.F."/>
            <person name="Suzuki S."/>
            <person name="Worden A.Z."/>
            <person name="Zauner S."/>
            <person name="Barry K."/>
            <person name="Bell C."/>
            <person name="Bharti A.K."/>
            <person name="Crow J.A."/>
            <person name="Grimwood J."/>
            <person name="Kramer R."/>
            <person name="Lindquist E."/>
            <person name="Lucas S."/>
            <person name="Salamov A."/>
            <person name="McFadden G.I."/>
            <person name="Lane C.E."/>
            <person name="Keeling P.J."/>
            <person name="Gray M.W."/>
            <person name="Grigoriev I.V."/>
            <person name="Archibald J.M."/>
        </authorList>
    </citation>
    <scope>NUCLEOTIDE SEQUENCE</scope>
    <source>
        <strain evidence="10">CCMP2712</strain>
    </source>
</reference>
<feature type="non-terminal residue" evidence="8">
    <location>
        <position position="259"/>
    </location>
</feature>
<dbReference type="PROSITE" id="PS50850">
    <property type="entry name" value="MFS"/>
    <property type="match status" value="1"/>
</dbReference>
<keyword evidence="10" id="KW-1185">Reference proteome</keyword>
<accession>L1J3W6</accession>
<evidence type="ECO:0000256" key="6">
    <source>
        <dbReference type="SAM" id="Phobius"/>
    </source>
</evidence>
<dbReference type="Proteomes" id="UP000011087">
    <property type="component" value="Unassembled WGS sequence"/>
</dbReference>
<dbReference type="RefSeq" id="XP_005830203.1">
    <property type="nucleotide sequence ID" value="XM_005830146.1"/>
</dbReference>
<dbReference type="AlphaFoldDB" id="L1J3W6"/>
<evidence type="ECO:0000256" key="1">
    <source>
        <dbReference type="ARBA" id="ARBA00004141"/>
    </source>
</evidence>
<dbReference type="InterPro" id="IPR020846">
    <property type="entry name" value="MFS_dom"/>
</dbReference>
<dbReference type="EnsemblProtists" id="EKX43223">
    <property type="protein sequence ID" value="EKX43223"/>
    <property type="gene ID" value="GUITHDRAFT_140786"/>
</dbReference>
<comment type="subcellular location">
    <subcellularLocation>
        <location evidence="1">Membrane</location>
        <topology evidence="1">Multi-pass membrane protein</topology>
    </subcellularLocation>
</comment>
<gene>
    <name evidence="8" type="ORF">GUITHDRAFT_140786</name>
</gene>
<dbReference type="OrthoDB" id="3936150at2759"/>
<evidence type="ECO:0000256" key="5">
    <source>
        <dbReference type="ARBA" id="ARBA00023136"/>
    </source>
</evidence>
<reference evidence="9" key="3">
    <citation type="submission" date="2016-03" db="UniProtKB">
        <authorList>
            <consortium name="EnsemblProtists"/>
        </authorList>
    </citation>
    <scope>IDENTIFICATION</scope>
</reference>
<name>L1J3W6_GUITC</name>